<keyword evidence="8" id="KW-0479">Metal-binding</keyword>
<evidence type="ECO:0000256" key="15">
    <source>
        <dbReference type="ARBA" id="ARBA00023316"/>
    </source>
</evidence>
<evidence type="ECO:0000256" key="2">
    <source>
        <dbReference type="ARBA" id="ARBA00004496"/>
    </source>
</evidence>
<comment type="catalytic activity">
    <reaction evidence="16">
        <text>alpha-D-glucosamine 1-phosphate + acetyl-CoA = N-acetyl-alpha-D-glucosamine 1-phosphate + CoA + H(+)</text>
        <dbReference type="Rhea" id="RHEA:13725"/>
        <dbReference type="ChEBI" id="CHEBI:15378"/>
        <dbReference type="ChEBI" id="CHEBI:57287"/>
        <dbReference type="ChEBI" id="CHEBI:57288"/>
        <dbReference type="ChEBI" id="CHEBI:57776"/>
        <dbReference type="ChEBI" id="CHEBI:58516"/>
        <dbReference type="EC" id="2.3.1.157"/>
    </reaction>
</comment>
<dbReference type="Pfam" id="PF12804">
    <property type="entry name" value="NTP_transf_3"/>
    <property type="match status" value="1"/>
</dbReference>
<dbReference type="GO" id="GO:0019134">
    <property type="term" value="F:glucosamine-1-phosphate N-acetyltransferase activity"/>
    <property type="evidence" value="ECO:0007669"/>
    <property type="project" value="UniProtKB-EC"/>
</dbReference>
<dbReference type="GO" id="GO:0005737">
    <property type="term" value="C:cytoplasm"/>
    <property type="evidence" value="ECO:0007669"/>
    <property type="project" value="UniProtKB-SubCell"/>
</dbReference>
<keyword evidence="9" id="KW-0677">Repeat</keyword>
<evidence type="ECO:0000256" key="4">
    <source>
        <dbReference type="ARBA" id="ARBA00007947"/>
    </source>
</evidence>
<evidence type="ECO:0000313" key="20">
    <source>
        <dbReference type="EMBL" id="SVA20967.1"/>
    </source>
</evidence>
<keyword evidence="15" id="KW-0961">Cell wall biogenesis/degradation</keyword>
<dbReference type="Gene3D" id="3.90.550.10">
    <property type="entry name" value="Spore Coat Polysaccharide Biosynthesis Protein SpsA, Chain A"/>
    <property type="match status" value="1"/>
</dbReference>
<proteinExistence type="inferred from homology"/>
<evidence type="ECO:0000256" key="14">
    <source>
        <dbReference type="ARBA" id="ARBA00023315"/>
    </source>
</evidence>
<dbReference type="InterPro" id="IPR056729">
    <property type="entry name" value="GMPPB_C"/>
</dbReference>
<dbReference type="NCBIfam" id="TIGR01173">
    <property type="entry name" value="glmU"/>
    <property type="match status" value="1"/>
</dbReference>
<organism evidence="20">
    <name type="scientific">marine metagenome</name>
    <dbReference type="NCBI Taxonomy" id="408172"/>
    <lineage>
        <taxon>unclassified sequences</taxon>
        <taxon>metagenomes</taxon>
        <taxon>ecological metagenomes</taxon>
    </lineage>
</organism>
<dbReference type="PANTHER" id="PTHR43584">
    <property type="entry name" value="NUCLEOTIDYL TRANSFERASE"/>
    <property type="match status" value="1"/>
</dbReference>
<dbReference type="EMBL" id="UINC01005381">
    <property type="protein sequence ID" value="SVA20967.1"/>
    <property type="molecule type" value="Genomic_DNA"/>
</dbReference>
<accession>A0A381U121</accession>
<keyword evidence="11" id="KW-0133">Cell shape</keyword>
<evidence type="ECO:0000259" key="18">
    <source>
        <dbReference type="Pfam" id="PF12804"/>
    </source>
</evidence>
<comment type="similarity">
    <text evidence="3">In the C-terminal section; belongs to the transferase hexapeptide repeat family.</text>
</comment>
<dbReference type="Pfam" id="PF00132">
    <property type="entry name" value="Hexapep"/>
    <property type="match status" value="1"/>
</dbReference>
<dbReference type="InterPro" id="IPR050065">
    <property type="entry name" value="GlmU-like"/>
</dbReference>
<keyword evidence="6" id="KW-0808">Transferase</keyword>
<evidence type="ECO:0000256" key="6">
    <source>
        <dbReference type="ARBA" id="ARBA00022679"/>
    </source>
</evidence>
<dbReference type="InterPro" id="IPR025877">
    <property type="entry name" value="MobA-like_NTP_Trfase"/>
</dbReference>
<feature type="domain" description="MobA-like NTP transferase" evidence="18">
    <location>
        <begin position="16"/>
        <end position="149"/>
    </location>
</feature>
<dbReference type="GO" id="GO:0009252">
    <property type="term" value="P:peptidoglycan biosynthetic process"/>
    <property type="evidence" value="ECO:0007669"/>
    <property type="project" value="UniProtKB-KW"/>
</dbReference>
<keyword evidence="5" id="KW-0963">Cytoplasm</keyword>
<dbReference type="GO" id="GO:0000902">
    <property type="term" value="P:cell morphogenesis"/>
    <property type="evidence" value="ECO:0007669"/>
    <property type="project" value="InterPro"/>
</dbReference>
<feature type="domain" description="Mannose-1-phosphate guanyltransferase C-terminal" evidence="19">
    <location>
        <begin position="276"/>
        <end position="344"/>
    </location>
</feature>
<dbReference type="AlphaFoldDB" id="A0A381U121"/>
<dbReference type="GO" id="GO:0008360">
    <property type="term" value="P:regulation of cell shape"/>
    <property type="evidence" value="ECO:0007669"/>
    <property type="project" value="UniProtKB-KW"/>
</dbReference>
<keyword evidence="13" id="KW-0511">Multifunctional enzyme</keyword>
<dbReference type="InterPro" id="IPR018357">
    <property type="entry name" value="Hexapep_transf_CS"/>
</dbReference>
<evidence type="ECO:0000256" key="5">
    <source>
        <dbReference type="ARBA" id="ARBA00022490"/>
    </source>
</evidence>
<evidence type="ECO:0000256" key="16">
    <source>
        <dbReference type="ARBA" id="ARBA00048247"/>
    </source>
</evidence>
<dbReference type="SUPFAM" id="SSF53448">
    <property type="entry name" value="Nucleotide-diphospho-sugar transferases"/>
    <property type="match status" value="1"/>
</dbReference>
<dbReference type="InterPro" id="IPR029044">
    <property type="entry name" value="Nucleotide-diphossugar_trans"/>
</dbReference>
<dbReference type="Pfam" id="PF25087">
    <property type="entry name" value="GMPPB_C"/>
    <property type="match status" value="1"/>
</dbReference>
<dbReference type="HAMAP" id="MF_01631">
    <property type="entry name" value="GlmU"/>
    <property type="match status" value="1"/>
</dbReference>
<evidence type="ECO:0000256" key="17">
    <source>
        <dbReference type="ARBA" id="ARBA00048493"/>
    </source>
</evidence>
<dbReference type="GO" id="GO:0071555">
    <property type="term" value="P:cell wall organization"/>
    <property type="evidence" value="ECO:0007669"/>
    <property type="project" value="UniProtKB-KW"/>
</dbReference>
<dbReference type="Gene3D" id="2.160.10.10">
    <property type="entry name" value="Hexapeptide repeat proteins"/>
    <property type="match status" value="1"/>
</dbReference>
<evidence type="ECO:0000256" key="11">
    <source>
        <dbReference type="ARBA" id="ARBA00022960"/>
    </source>
</evidence>
<evidence type="ECO:0000256" key="12">
    <source>
        <dbReference type="ARBA" id="ARBA00022984"/>
    </source>
</evidence>
<comment type="subcellular location">
    <subcellularLocation>
        <location evidence="2">Cytoplasm</location>
    </subcellularLocation>
</comment>
<dbReference type="NCBIfam" id="NF010934">
    <property type="entry name" value="PRK14354.1"/>
    <property type="match status" value="1"/>
</dbReference>
<gene>
    <name evidence="20" type="ORF">METZ01_LOCUS73821</name>
</gene>
<evidence type="ECO:0000256" key="1">
    <source>
        <dbReference type="ARBA" id="ARBA00001946"/>
    </source>
</evidence>
<evidence type="ECO:0000256" key="13">
    <source>
        <dbReference type="ARBA" id="ARBA00023268"/>
    </source>
</evidence>
<reference evidence="20" key="1">
    <citation type="submission" date="2018-05" db="EMBL/GenBank/DDBJ databases">
        <authorList>
            <person name="Lanie J.A."/>
            <person name="Ng W.-L."/>
            <person name="Kazmierczak K.M."/>
            <person name="Andrzejewski T.M."/>
            <person name="Davidsen T.M."/>
            <person name="Wayne K.J."/>
            <person name="Tettelin H."/>
            <person name="Glass J.I."/>
            <person name="Rusch D."/>
            <person name="Podicherti R."/>
            <person name="Tsui H.-C.T."/>
            <person name="Winkler M.E."/>
        </authorList>
    </citation>
    <scope>NUCLEOTIDE SEQUENCE</scope>
</reference>
<evidence type="ECO:0000256" key="9">
    <source>
        <dbReference type="ARBA" id="ARBA00022737"/>
    </source>
</evidence>
<dbReference type="PROSITE" id="PS00101">
    <property type="entry name" value="HEXAPEP_TRANSFERASES"/>
    <property type="match status" value="1"/>
</dbReference>
<evidence type="ECO:0000256" key="3">
    <source>
        <dbReference type="ARBA" id="ARBA00007707"/>
    </source>
</evidence>
<evidence type="ECO:0000256" key="7">
    <source>
        <dbReference type="ARBA" id="ARBA00022695"/>
    </source>
</evidence>
<dbReference type="InterPro" id="IPR001451">
    <property type="entry name" value="Hexapep"/>
</dbReference>
<comment type="cofactor">
    <cofactor evidence="1">
        <name>Mg(2+)</name>
        <dbReference type="ChEBI" id="CHEBI:18420"/>
    </cofactor>
</comment>
<dbReference type="PANTHER" id="PTHR43584:SF3">
    <property type="entry name" value="BIFUNCTIONAL PROTEIN GLMU"/>
    <property type="match status" value="1"/>
</dbReference>
<evidence type="ECO:0000256" key="10">
    <source>
        <dbReference type="ARBA" id="ARBA00022842"/>
    </source>
</evidence>
<dbReference type="InterPro" id="IPR038009">
    <property type="entry name" value="GlmU_C_LbH"/>
</dbReference>
<dbReference type="GO" id="GO:0006048">
    <property type="term" value="P:UDP-N-acetylglucosamine biosynthetic process"/>
    <property type="evidence" value="ECO:0007669"/>
    <property type="project" value="InterPro"/>
</dbReference>
<sequence length="466" mass="49076">VTVIQTRNSATNTHIVVLAAGQGARMKSSLPKVLHTVAGLPIIVHVLRAIEPLKASSIAMVVGHKAGLVEDALANRASIQFVHQEPQLGTGHGLLQTESLLAGATGTLLLLAGDVPLVRPSTLRDLLETHRGAAAGLTVLTANESRPYGYGRILRRNGQLIGIVEERDATDKQRKIREINSGIYAFELTPLFDSLKQLAAENEQGEYYLPDIVSIYQRLNLPVGTLTLEDADEIKGINSQGELAEVNAIVRQGKNEELMAAGVTIDNPASTFVDVDVTVGPDTVLHPGVILEGQTRIGAACEIHSGSRIVDSTLEDGVTIQNHCVITGSRIAKGARIGPFAHLRPESDIGAEVKIGNFVEIKKAAIGAGTKASHLAYLGDATIGQKVNVGAGTIICNYDGTKKHQTVIEDGAFIGSDSQLIAPVTVGKGAYVASGSSITDDVPAGALAVARGRQVNKPGWADKKRS</sequence>
<keyword evidence="12" id="KW-0573">Peptidoglycan synthesis</keyword>
<keyword evidence="7" id="KW-0548">Nucleotidyltransferase</keyword>
<comment type="similarity">
    <text evidence="4">In the N-terminal section; belongs to the N-acetylglucosamine-1-phosphate uridyltransferase family.</text>
</comment>
<dbReference type="GO" id="GO:0003977">
    <property type="term" value="F:UDP-N-acetylglucosamine diphosphorylase activity"/>
    <property type="evidence" value="ECO:0007669"/>
    <property type="project" value="UniProtKB-EC"/>
</dbReference>
<evidence type="ECO:0000259" key="19">
    <source>
        <dbReference type="Pfam" id="PF25087"/>
    </source>
</evidence>
<protein>
    <submittedName>
        <fullName evidence="20">Uncharacterized protein</fullName>
    </submittedName>
</protein>
<name>A0A381U121_9ZZZZ</name>
<dbReference type="InterPro" id="IPR005882">
    <property type="entry name" value="Bifunctional_GlmU"/>
</dbReference>
<dbReference type="CDD" id="cd03353">
    <property type="entry name" value="LbH_GlmU_C"/>
    <property type="match status" value="1"/>
</dbReference>
<dbReference type="InterPro" id="IPR011004">
    <property type="entry name" value="Trimer_LpxA-like_sf"/>
</dbReference>
<feature type="non-terminal residue" evidence="20">
    <location>
        <position position="1"/>
    </location>
</feature>
<dbReference type="GO" id="GO:0000287">
    <property type="term" value="F:magnesium ion binding"/>
    <property type="evidence" value="ECO:0007669"/>
    <property type="project" value="InterPro"/>
</dbReference>
<comment type="catalytic activity">
    <reaction evidence="17">
        <text>N-acetyl-alpha-D-glucosamine 1-phosphate + UTP + H(+) = UDP-N-acetyl-alpha-D-glucosamine + diphosphate</text>
        <dbReference type="Rhea" id="RHEA:13509"/>
        <dbReference type="ChEBI" id="CHEBI:15378"/>
        <dbReference type="ChEBI" id="CHEBI:33019"/>
        <dbReference type="ChEBI" id="CHEBI:46398"/>
        <dbReference type="ChEBI" id="CHEBI:57705"/>
        <dbReference type="ChEBI" id="CHEBI:57776"/>
        <dbReference type="EC" id="2.7.7.23"/>
    </reaction>
</comment>
<keyword evidence="10" id="KW-0460">Magnesium</keyword>
<dbReference type="CDD" id="cd02540">
    <property type="entry name" value="GT2_GlmU_N_bac"/>
    <property type="match status" value="1"/>
</dbReference>
<evidence type="ECO:0000256" key="8">
    <source>
        <dbReference type="ARBA" id="ARBA00022723"/>
    </source>
</evidence>
<keyword evidence="14" id="KW-0012">Acyltransferase</keyword>
<dbReference type="SUPFAM" id="SSF51161">
    <property type="entry name" value="Trimeric LpxA-like enzymes"/>
    <property type="match status" value="1"/>
</dbReference>